<feature type="region of interest" description="Disordered" evidence="2">
    <location>
        <begin position="176"/>
        <end position="206"/>
    </location>
</feature>
<feature type="compositionally biased region" description="Basic and acidic residues" evidence="2">
    <location>
        <begin position="21"/>
        <end position="59"/>
    </location>
</feature>
<gene>
    <name evidence="3" type="ORF">AAFF_G00143830</name>
</gene>
<feature type="region of interest" description="Disordered" evidence="2">
    <location>
        <begin position="1"/>
        <end position="63"/>
    </location>
</feature>
<dbReference type="AlphaFoldDB" id="A0AAD7T2B4"/>
<accession>A0AAD7T2B4</accession>
<evidence type="ECO:0000313" key="3">
    <source>
        <dbReference type="EMBL" id="KAJ8412116.1"/>
    </source>
</evidence>
<dbReference type="Gene3D" id="1.20.5.4090">
    <property type="match status" value="1"/>
</dbReference>
<keyword evidence="1" id="KW-0175">Coiled coil</keyword>
<dbReference type="EMBL" id="JAINUG010000020">
    <property type="protein sequence ID" value="KAJ8412116.1"/>
    <property type="molecule type" value="Genomic_DNA"/>
</dbReference>
<feature type="coiled-coil region" evidence="1">
    <location>
        <begin position="72"/>
        <end position="162"/>
    </location>
</feature>
<name>A0AAD7T2B4_9TELE</name>
<evidence type="ECO:0008006" key="5">
    <source>
        <dbReference type="Google" id="ProtNLM"/>
    </source>
</evidence>
<sequence length="423" mass="45658">MHSGSLEKVGTPRKRTLSRGMSEDESLRHLIKEAEGSARRLTRADSKMGSVKKPDRGENQTEEDLITNFPGMLDLQESYDEVVQELRGLELQRETLLFQVDCLQDALEGAEEMLAELRREAADANAELGRERQVNKRLEEAVSSLEETVSMLTEEVQRLKEKRVAIPTVPVYTIVTNSEPEGEGHVTEREGTGEEDGRTEEEPEKGRDALEELEETFVDAPLSVIRLDSIPAPITEGVIETTAGSILASFFRKGKEEQPAEGGHPPLQSAHQGSSVDSEDDCHTRDDAAANEESPLTKFQRMFKNITQMPTMGAATGPPQDGVLGRQGDVSPGADPFPGLTDAAALQGPPAGGTPMDTEDKPSQTAPLEGTADTGATLDEEQRPAEDGEIAEGPIAGLQGELLGRKDGAEPRSPKSPDSCVVS</sequence>
<keyword evidence="4" id="KW-1185">Reference proteome</keyword>
<feature type="compositionally biased region" description="Basic and acidic residues" evidence="2">
    <location>
        <begin position="182"/>
        <end position="196"/>
    </location>
</feature>
<reference evidence="3" key="1">
    <citation type="journal article" date="2023" name="Science">
        <title>Genome structures resolve the early diversification of teleost fishes.</title>
        <authorList>
            <person name="Parey E."/>
            <person name="Louis A."/>
            <person name="Montfort J."/>
            <person name="Bouchez O."/>
            <person name="Roques C."/>
            <person name="Iampietro C."/>
            <person name="Lluch J."/>
            <person name="Castinel A."/>
            <person name="Donnadieu C."/>
            <person name="Desvignes T."/>
            <person name="Floi Bucao C."/>
            <person name="Jouanno E."/>
            <person name="Wen M."/>
            <person name="Mejri S."/>
            <person name="Dirks R."/>
            <person name="Jansen H."/>
            <person name="Henkel C."/>
            <person name="Chen W.J."/>
            <person name="Zahm M."/>
            <person name="Cabau C."/>
            <person name="Klopp C."/>
            <person name="Thompson A.W."/>
            <person name="Robinson-Rechavi M."/>
            <person name="Braasch I."/>
            <person name="Lecointre G."/>
            <person name="Bobe J."/>
            <person name="Postlethwait J.H."/>
            <person name="Berthelot C."/>
            <person name="Roest Crollius H."/>
            <person name="Guiguen Y."/>
        </authorList>
    </citation>
    <scope>NUCLEOTIDE SEQUENCE</scope>
    <source>
        <strain evidence="3">NC1722</strain>
    </source>
</reference>
<feature type="region of interest" description="Disordered" evidence="2">
    <location>
        <begin position="253"/>
        <end position="423"/>
    </location>
</feature>
<protein>
    <recommendedName>
        <fullName evidence="5">Leucine-rich repeat flightless-interacting protein 1-like</fullName>
    </recommendedName>
</protein>
<comment type="caution">
    <text evidence="3">The sequence shown here is derived from an EMBL/GenBank/DDBJ whole genome shotgun (WGS) entry which is preliminary data.</text>
</comment>
<organism evidence="3 4">
    <name type="scientific">Aldrovandia affinis</name>
    <dbReference type="NCBI Taxonomy" id="143900"/>
    <lineage>
        <taxon>Eukaryota</taxon>
        <taxon>Metazoa</taxon>
        <taxon>Chordata</taxon>
        <taxon>Craniata</taxon>
        <taxon>Vertebrata</taxon>
        <taxon>Euteleostomi</taxon>
        <taxon>Actinopterygii</taxon>
        <taxon>Neopterygii</taxon>
        <taxon>Teleostei</taxon>
        <taxon>Notacanthiformes</taxon>
        <taxon>Halosauridae</taxon>
        <taxon>Aldrovandia</taxon>
    </lineage>
</organism>
<evidence type="ECO:0000256" key="2">
    <source>
        <dbReference type="SAM" id="MobiDB-lite"/>
    </source>
</evidence>
<evidence type="ECO:0000256" key="1">
    <source>
        <dbReference type="SAM" id="Coils"/>
    </source>
</evidence>
<evidence type="ECO:0000313" key="4">
    <source>
        <dbReference type="Proteomes" id="UP001221898"/>
    </source>
</evidence>
<dbReference type="Proteomes" id="UP001221898">
    <property type="component" value="Unassembled WGS sequence"/>
</dbReference>
<proteinExistence type="predicted"/>
<feature type="compositionally biased region" description="Basic and acidic residues" evidence="2">
    <location>
        <begin position="403"/>
        <end position="415"/>
    </location>
</feature>